<evidence type="ECO:0000259" key="6">
    <source>
        <dbReference type="PROSITE" id="PS50089"/>
    </source>
</evidence>
<accession>A0A5C3KJV7</accession>
<dbReference type="GO" id="GO:0008270">
    <property type="term" value="F:zinc ion binding"/>
    <property type="evidence" value="ECO:0007669"/>
    <property type="project" value="UniProtKB-KW"/>
</dbReference>
<proteinExistence type="predicted"/>
<dbReference type="STRING" id="230819.A0A5C3KJV7"/>
<feature type="region of interest" description="Disordered" evidence="5">
    <location>
        <begin position="134"/>
        <end position="158"/>
    </location>
</feature>
<keyword evidence="3" id="KW-0862">Zinc</keyword>
<evidence type="ECO:0000313" key="7">
    <source>
        <dbReference type="EMBL" id="TFK20143.1"/>
    </source>
</evidence>
<evidence type="ECO:0000256" key="5">
    <source>
        <dbReference type="SAM" id="MobiDB-lite"/>
    </source>
</evidence>
<gene>
    <name evidence="7" type="ORF">FA15DRAFT_140277</name>
</gene>
<keyword evidence="1" id="KW-0479">Metal-binding</keyword>
<keyword evidence="8" id="KW-1185">Reference proteome</keyword>
<feature type="region of interest" description="Disordered" evidence="5">
    <location>
        <begin position="91"/>
        <end position="117"/>
    </location>
</feature>
<dbReference type="InterPro" id="IPR013083">
    <property type="entry name" value="Znf_RING/FYVE/PHD"/>
</dbReference>
<dbReference type="OrthoDB" id="6105938at2759"/>
<dbReference type="AlphaFoldDB" id="A0A5C3KJV7"/>
<evidence type="ECO:0000256" key="2">
    <source>
        <dbReference type="ARBA" id="ARBA00022771"/>
    </source>
</evidence>
<evidence type="ECO:0000256" key="3">
    <source>
        <dbReference type="ARBA" id="ARBA00022833"/>
    </source>
</evidence>
<sequence>MPAMSDDDFHIVGDFADIEDVDWDTILPFETVTSTTVHSSASHSGSSSPSKYFDDSPVDSSFLEALDAVERELNIQSGTGPSHLRYQVLGHSPRGGSTSNRVVNPGNETLIPETSGVERRTSGEACSSCSMRLAQGSSGGLKRSRSSKPGSPVPALKKGKWKDEEIPPFQRLLEEFSCPMQVKFNFLYTSLNFGLIARCFDIVVASHTAVPCGHGFCGPCGYEWIFHAKKKTCPSCRTYLSEDTKMVPNFMLDNFVEKILEHYGKIAEPGWARGGKLHLEWTKRREEWKATTRNSVN</sequence>
<dbReference type="Gene3D" id="3.30.40.10">
    <property type="entry name" value="Zinc/RING finger domain, C3HC4 (zinc finger)"/>
    <property type="match status" value="1"/>
</dbReference>
<keyword evidence="2 4" id="KW-0863">Zinc-finger</keyword>
<dbReference type="InterPro" id="IPR001841">
    <property type="entry name" value="Znf_RING"/>
</dbReference>
<dbReference type="Proteomes" id="UP000307440">
    <property type="component" value="Unassembled WGS sequence"/>
</dbReference>
<evidence type="ECO:0000256" key="4">
    <source>
        <dbReference type="PROSITE-ProRule" id="PRU00175"/>
    </source>
</evidence>
<name>A0A5C3KJV7_COPMA</name>
<feature type="domain" description="RING-type" evidence="6">
    <location>
        <begin position="199"/>
        <end position="237"/>
    </location>
</feature>
<dbReference type="PROSITE" id="PS50089">
    <property type="entry name" value="ZF_RING_2"/>
    <property type="match status" value="1"/>
</dbReference>
<evidence type="ECO:0000313" key="8">
    <source>
        <dbReference type="Proteomes" id="UP000307440"/>
    </source>
</evidence>
<protein>
    <recommendedName>
        <fullName evidence="6">RING-type domain-containing protein</fullName>
    </recommendedName>
</protein>
<reference evidence="7 8" key="1">
    <citation type="journal article" date="2019" name="Nat. Ecol. Evol.">
        <title>Megaphylogeny resolves global patterns of mushroom evolution.</title>
        <authorList>
            <person name="Varga T."/>
            <person name="Krizsan K."/>
            <person name="Foldi C."/>
            <person name="Dima B."/>
            <person name="Sanchez-Garcia M."/>
            <person name="Sanchez-Ramirez S."/>
            <person name="Szollosi G.J."/>
            <person name="Szarkandi J.G."/>
            <person name="Papp V."/>
            <person name="Albert L."/>
            <person name="Andreopoulos W."/>
            <person name="Angelini C."/>
            <person name="Antonin V."/>
            <person name="Barry K.W."/>
            <person name="Bougher N.L."/>
            <person name="Buchanan P."/>
            <person name="Buyck B."/>
            <person name="Bense V."/>
            <person name="Catcheside P."/>
            <person name="Chovatia M."/>
            <person name="Cooper J."/>
            <person name="Damon W."/>
            <person name="Desjardin D."/>
            <person name="Finy P."/>
            <person name="Geml J."/>
            <person name="Haridas S."/>
            <person name="Hughes K."/>
            <person name="Justo A."/>
            <person name="Karasinski D."/>
            <person name="Kautmanova I."/>
            <person name="Kiss B."/>
            <person name="Kocsube S."/>
            <person name="Kotiranta H."/>
            <person name="LaButti K.M."/>
            <person name="Lechner B.E."/>
            <person name="Liimatainen K."/>
            <person name="Lipzen A."/>
            <person name="Lukacs Z."/>
            <person name="Mihaltcheva S."/>
            <person name="Morgado L.N."/>
            <person name="Niskanen T."/>
            <person name="Noordeloos M.E."/>
            <person name="Ohm R.A."/>
            <person name="Ortiz-Santana B."/>
            <person name="Ovrebo C."/>
            <person name="Racz N."/>
            <person name="Riley R."/>
            <person name="Savchenko A."/>
            <person name="Shiryaev A."/>
            <person name="Soop K."/>
            <person name="Spirin V."/>
            <person name="Szebenyi C."/>
            <person name="Tomsovsky M."/>
            <person name="Tulloss R.E."/>
            <person name="Uehling J."/>
            <person name="Grigoriev I.V."/>
            <person name="Vagvolgyi C."/>
            <person name="Papp T."/>
            <person name="Martin F.M."/>
            <person name="Miettinen O."/>
            <person name="Hibbett D.S."/>
            <person name="Nagy L.G."/>
        </authorList>
    </citation>
    <scope>NUCLEOTIDE SEQUENCE [LARGE SCALE GENOMIC DNA]</scope>
    <source>
        <strain evidence="7 8">CBS 121175</strain>
    </source>
</reference>
<dbReference type="EMBL" id="ML210310">
    <property type="protein sequence ID" value="TFK20143.1"/>
    <property type="molecule type" value="Genomic_DNA"/>
</dbReference>
<dbReference type="SUPFAM" id="SSF57850">
    <property type="entry name" value="RING/U-box"/>
    <property type="match status" value="1"/>
</dbReference>
<dbReference type="InterPro" id="IPR018957">
    <property type="entry name" value="Znf_C3HC4_RING-type"/>
</dbReference>
<evidence type="ECO:0000256" key="1">
    <source>
        <dbReference type="ARBA" id="ARBA00022723"/>
    </source>
</evidence>
<organism evidence="7 8">
    <name type="scientific">Coprinopsis marcescibilis</name>
    <name type="common">Agaric fungus</name>
    <name type="synonym">Psathyrella marcescibilis</name>
    <dbReference type="NCBI Taxonomy" id="230819"/>
    <lineage>
        <taxon>Eukaryota</taxon>
        <taxon>Fungi</taxon>
        <taxon>Dikarya</taxon>
        <taxon>Basidiomycota</taxon>
        <taxon>Agaricomycotina</taxon>
        <taxon>Agaricomycetes</taxon>
        <taxon>Agaricomycetidae</taxon>
        <taxon>Agaricales</taxon>
        <taxon>Agaricineae</taxon>
        <taxon>Psathyrellaceae</taxon>
        <taxon>Coprinopsis</taxon>
    </lineage>
</organism>
<dbReference type="Pfam" id="PF00097">
    <property type="entry name" value="zf-C3HC4"/>
    <property type="match status" value="1"/>
</dbReference>